<gene>
    <name evidence="2" type="ORF">E2C01_028647</name>
</gene>
<feature type="region of interest" description="Disordered" evidence="1">
    <location>
        <begin position="40"/>
        <end position="64"/>
    </location>
</feature>
<protein>
    <submittedName>
        <fullName evidence="2">Uncharacterized protein</fullName>
    </submittedName>
</protein>
<dbReference type="EMBL" id="VSRR010003227">
    <property type="protein sequence ID" value="MPC35229.1"/>
    <property type="molecule type" value="Genomic_DNA"/>
</dbReference>
<sequence length="117" mass="13242">MRCYRQSAQNLFKQQKFISWNERSSTGAVTRYTEQSLTNGSHFLPKNLERERGKRGNTSAAPICVRDPPKSLPLFGWLGLSPLHLGTRAAGRSKGEPRYHVGQWPNTSFALPTERRA</sequence>
<comment type="caution">
    <text evidence="2">The sequence shown here is derived from an EMBL/GenBank/DDBJ whole genome shotgun (WGS) entry which is preliminary data.</text>
</comment>
<evidence type="ECO:0000256" key="1">
    <source>
        <dbReference type="SAM" id="MobiDB-lite"/>
    </source>
</evidence>
<evidence type="ECO:0000313" key="3">
    <source>
        <dbReference type="Proteomes" id="UP000324222"/>
    </source>
</evidence>
<dbReference type="AlphaFoldDB" id="A0A5B7EQ13"/>
<feature type="region of interest" description="Disordered" evidence="1">
    <location>
        <begin position="89"/>
        <end position="117"/>
    </location>
</feature>
<reference evidence="2 3" key="1">
    <citation type="submission" date="2019-05" db="EMBL/GenBank/DDBJ databases">
        <title>Another draft genome of Portunus trituberculatus and its Hox gene families provides insights of decapod evolution.</title>
        <authorList>
            <person name="Jeong J.-H."/>
            <person name="Song I."/>
            <person name="Kim S."/>
            <person name="Choi T."/>
            <person name="Kim D."/>
            <person name="Ryu S."/>
            <person name="Kim W."/>
        </authorList>
    </citation>
    <scope>NUCLEOTIDE SEQUENCE [LARGE SCALE GENOMIC DNA]</scope>
    <source>
        <tissue evidence="2">Muscle</tissue>
    </source>
</reference>
<organism evidence="2 3">
    <name type="scientific">Portunus trituberculatus</name>
    <name type="common">Swimming crab</name>
    <name type="synonym">Neptunus trituberculatus</name>
    <dbReference type="NCBI Taxonomy" id="210409"/>
    <lineage>
        <taxon>Eukaryota</taxon>
        <taxon>Metazoa</taxon>
        <taxon>Ecdysozoa</taxon>
        <taxon>Arthropoda</taxon>
        <taxon>Crustacea</taxon>
        <taxon>Multicrustacea</taxon>
        <taxon>Malacostraca</taxon>
        <taxon>Eumalacostraca</taxon>
        <taxon>Eucarida</taxon>
        <taxon>Decapoda</taxon>
        <taxon>Pleocyemata</taxon>
        <taxon>Brachyura</taxon>
        <taxon>Eubrachyura</taxon>
        <taxon>Portunoidea</taxon>
        <taxon>Portunidae</taxon>
        <taxon>Portuninae</taxon>
        <taxon>Portunus</taxon>
    </lineage>
</organism>
<proteinExistence type="predicted"/>
<dbReference type="Proteomes" id="UP000324222">
    <property type="component" value="Unassembled WGS sequence"/>
</dbReference>
<accession>A0A5B7EQ13</accession>
<evidence type="ECO:0000313" key="2">
    <source>
        <dbReference type="EMBL" id="MPC35229.1"/>
    </source>
</evidence>
<name>A0A5B7EQ13_PORTR</name>
<keyword evidence="3" id="KW-1185">Reference proteome</keyword>